<keyword evidence="10" id="KW-0325">Glycoprotein</keyword>
<evidence type="ECO:0000313" key="14">
    <source>
        <dbReference type="Proteomes" id="UP000237105"/>
    </source>
</evidence>
<evidence type="ECO:0000313" key="13">
    <source>
        <dbReference type="EMBL" id="PON73394.1"/>
    </source>
</evidence>
<dbReference type="SUPFAM" id="SSF52047">
    <property type="entry name" value="RNI-like"/>
    <property type="match status" value="1"/>
</dbReference>
<evidence type="ECO:0000256" key="4">
    <source>
        <dbReference type="ARBA" id="ARBA00022614"/>
    </source>
</evidence>
<dbReference type="AlphaFoldDB" id="A0A2P5DJB4"/>
<dbReference type="Gene3D" id="1.10.510.10">
    <property type="entry name" value="Transferase(Phosphotransferase) domain 1"/>
    <property type="match status" value="1"/>
</dbReference>
<keyword evidence="13" id="KW-0418">Kinase</keyword>
<evidence type="ECO:0000256" key="5">
    <source>
        <dbReference type="ARBA" id="ARBA00022692"/>
    </source>
</evidence>
<keyword evidence="8" id="KW-1133">Transmembrane helix</keyword>
<dbReference type="SUPFAM" id="SSF52058">
    <property type="entry name" value="L domain-like"/>
    <property type="match status" value="1"/>
</dbReference>
<dbReference type="FunFam" id="3.80.10.10:FF:000299">
    <property type="entry name" value="Piriformospora indica-insensitive protein 2"/>
    <property type="match status" value="1"/>
</dbReference>
<keyword evidence="3" id="KW-1003">Cell membrane</keyword>
<accession>A0A2P5DJB4</accession>
<dbReference type="GO" id="GO:0004672">
    <property type="term" value="F:protein kinase activity"/>
    <property type="evidence" value="ECO:0007669"/>
    <property type="project" value="InterPro"/>
</dbReference>
<evidence type="ECO:0000256" key="6">
    <source>
        <dbReference type="ARBA" id="ARBA00022729"/>
    </source>
</evidence>
<comment type="caution">
    <text evidence="13">The sequence shown here is derived from an EMBL/GenBank/DDBJ whole genome shotgun (WGS) entry which is preliminary data.</text>
</comment>
<organism evidence="13 14">
    <name type="scientific">Parasponia andersonii</name>
    <name type="common">Sponia andersonii</name>
    <dbReference type="NCBI Taxonomy" id="3476"/>
    <lineage>
        <taxon>Eukaryota</taxon>
        <taxon>Viridiplantae</taxon>
        <taxon>Streptophyta</taxon>
        <taxon>Embryophyta</taxon>
        <taxon>Tracheophyta</taxon>
        <taxon>Spermatophyta</taxon>
        <taxon>Magnoliopsida</taxon>
        <taxon>eudicotyledons</taxon>
        <taxon>Gunneridae</taxon>
        <taxon>Pentapetalae</taxon>
        <taxon>rosids</taxon>
        <taxon>fabids</taxon>
        <taxon>Rosales</taxon>
        <taxon>Cannabaceae</taxon>
        <taxon>Parasponia</taxon>
    </lineage>
</organism>
<feature type="domain" description="Protein kinase" evidence="12">
    <location>
        <begin position="682"/>
        <end position="786"/>
    </location>
</feature>
<evidence type="ECO:0000256" key="1">
    <source>
        <dbReference type="ARBA" id="ARBA00004167"/>
    </source>
</evidence>
<evidence type="ECO:0000256" key="2">
    <source>
        <dbReference type="ARBA" id="ARBA00004236"/>
    </source>
</evidence>
<dbReference type="GO" id="GO:0005524">
    <property type="term" value="F:ATP binding"/>
    <property type="evidence" value="ECO:0007669"/>
    <property type="project" value="InterPro"/>
</dbReference>
<evidence type="ECO:0000256" key="9">
    <source>
        <dbReference type="ARBA" id="ARBA00023136"/>
    </source>
</evidence>
<dbReference type="FunFam" id="3.80.10.10:FF:000041">
    <property type="entry name" value="LRR receptor-like serine/threonine-protein kinase ERECTA"/>
    <property type="match status" value="1"/>
</dbReference>
<evidence type="ECO:0000256" key="8">
    <source>
        <dbReference type="ARBA" id="ARBA00022989"/>
    </source>
</evidence>
<keyword evidence="14" id="KW-1185">Reference proteome</keyword>
<dbReference type="Pfam" id="PF00560">
    <property type="entry name" value="LRR_1"/>
    <property type="match status" value="4"/>
</dbReference>
<dbReference type="PRINTS" id="PR00019">
    <property type="entry name" value="LEURICHRPT"/>
</dbReference>
<protein>
    <submittedName>
        <fullName evidence="13">Tyrosine-protein kinase</fullName>
    </submittedName>
</protein>
<dbReference type="PROSITE" id="PS50011">
    <property type="entry name" value="PROTEIN_KINASE_DOM"/>
    <property type="match status" value="1"/>
</dbReference>
<dbReference type="STRING" id="3476.A0A2P5DJB4"/>
<dbReference type="Pfam" id="PF13855">
    <property type="entry name" value="LRR_8"/>
    <property type="match status" value="1"/>
</dbReference>
<dbReference type="OrthoDB" id="676979at2759"/>
<reference evidence="14" key="1">
    <citation type="submission" date="2016-06" db="EMBL/GenBank/DDBJ databases">
        <title>Parallel loss of symbiosis genes in relatives of nitrogen-fixing non-legume Parasponia.</title>
        <authorList>
            <person name="Van Velzen R."/>
            <person name="Holmer R."/>
            <person name="Bu F."/>
            <person name="Rutten L."/>
            <person name="Van Zeijl A."/>
            <person name="Liu W."/>
            <person name="Santuari L."/>
            <person name="Cao Q."/>
            <person name="Sharma T."/>
            <person name="Shen D."/>
            <person name="Roswanjaya Y."/>
            <person name="Wardhani T."/>
            <person name="Kalhor M.S."/>
            <person name="Jansen J."/>
            <person name="Van den Hoogen J."/>
            <person name="Gungor B."/>
            <person name="Hartog M."/>
            <person name="Hontelez J."/>
            <person name="Verver J."/>
            <person name="Yang W.-C."/>
            <person name="Schijlen E."/>
            <person name="Repin R."/>
            <person name="Schilthuizen M."/>
            <person name="Schranz E."/>
            <person name="Heidstra R."/>
            <person name="Miyata K."/>
            <person name="Fedorova E."/>
            <person name="Kohlen W."/>
            <person name="Bisseling T."/>
            <person name="Smit S."/>
            <person name="Geurts R."/>
        </authorList>
    </citation>
    <scope>NUCLEOTIDE SEQUENCE [LARGE SCALE GENOMIC DNA]</scope>
    <source>
        <strain evidence="14">cv. WU1-14</strain>
    </source>
</reference>
<dbReference type="FunFam" id="3.80.10.10:FF:000095">
    <property type="entry name" value="LRR receptor-like serine/threonine-protein kinase GSO1"/>
    <property type="match status" value="1"/>
</dbReference>
<evidence type="ECO:0000259" key="12">
    <source>
        <dbReference type="PROSITE" id="PS50011"/>
    </source>
</evidence>
<name>A0A2P5DJB4_PARAD</name>
<keyword evidence="5" id="KW-0812">Transmembrane</keyword>
<sequence>MSSLATLDLSYNNFTGRVPSDGQFMAFNDASFDGNPNLCPPRQTSCPSLVNGAAAGQGRDRKLLIPSNSCHSSSCLSERTTARHFFTIQTAAIQCRRFTGLQKPKVSSPDGLLFIRFSKLVFSLIQNRGNYLRRERDSEIVNHDGDEESFNMSVLRHRSSGPTLYIAMRVSHVELLPTPSEPPQSPSTLLLHCSFSGVTCDDESRVTVLNVTNVPLFGYLQPEIGLLNKLVKLTIACDNLTGKLPAEMAYLTSLKHLNISNTVFSGRFPGEITLGMTELEVLDMYDNNFTGPLPIEIVGLKKIKHLHLGGNYFTGSIPEKYSEIQSLDYLGLNGNSLSGKFPASLTNRLTGQIPPELSGLESLMSLDLSNNELTGEMPASFSELKNLTLLNLFRNRFYGIIAEFVGELPNLEILQVWDNNFTFYLPESLGRNGKLMLLDVKDNHMTGLVPRDLCKGRRLKTLILMQNSFFGPIPDALRQCKSLTKIRIGKNYFNGTIPPGIFNLPNVSIIELSDNYFSGELPSHMSGDSLGLLNRFYGEIPEEIFGLRSLARVNFSANNLSGDIPVSISSCSSLNAIDFSQNSLVGEVPRGISNLNALSFLNFSRNHLTGQIPGEIRSMSSLTTLDLSYNDFIGRVPSGGRFMKAMSISGERSCSRPGSRPQAFKTRKNKHQKARPWKLSPFKRLRFAAQDVLECLKERCWNRLPWLHADGSDVAIKQVVGQCTGHRDNGFSAEIRTLGQIRHRYIVRLLGYVSNKETNFLLYEYMANGSLGELLHGSKDINKNAK</sequence>
<dbReference type="GO" id="GO:0033612">
    <property type="term" value="F:receptor serine/threonine kinase binding"/>
    <property type="evidence" value="ECO:0007669"/>
    <property type="project" value="TreeGrafter"/>
</dbReference>
<keyword evidence="9" id="KW-0472">Membrane</keyword>
<comment type="subcellular location">
    <subcellularLocation>
        <location evidence="2">Cell membrane</location>
    </subcellularLocation>
    <subcellularLocation>
        <location evidence="1">Membrane</location>
        <topology evidence="1">Single-pass membrane protein</topology>
    </subcellularLocation>
</comment>
<dbReference type="InterPro" id="IPR050647">
    <property type="entry name" value="Plant_LRR-RLKs"/>
</dbReference>
<dbReference type="Gene3D" id="3.80.10.10">
    <property type="entry name" value="Ribonuclease Inhibitor"/>
    <property type="match status" value="6"/>
</dbReference>
<keyword evidence="13" id="KW-0808">Transferase</keyword>
<keyword evidence="7" id="KW-0677">Repeat</keyword>
<dbReference type="InterPro" id="IPR011009">
    <property type="entry name" value="Kinase-like_dom_sf"/>
</dbReference>
<feature type="region of interest" description="Disordered" evidence="11">
    <location>
        <begin position="651"/>
        <end position="670"/>
    </location>
</feature>
<dbReference type="InterPro" id="IPR001245">
    <property type="entry name" value="Ser-Thr/Tyr_kinase_cat_dom"/>
</dbReference>
<dbReference type="PANTHER" id="PTHR48056:SF44">
    <property type="entry name" value="RECEPTOR PROTEIN KINASE CLAVATA1"/>
    <property type="match status" value="1"/>
</dbReference>
<dbReference type="GO" id="GO:0005886">
    <property type="term" value="C:plasma membrane"/>
    <property type="evidence" value="ECO:0007669"/>
    <property type="project" value="UniProtKB-SubCell"/>
</dbReference>
<keyword evidence="6" id="KW-0732">Signal</keyword>
<evidence type="ECO:0000256" key="10">
    <source>
        <dbReference type="ARBA" id="ARBA00023180"/>
    </source>
</evidence>
<proteinExistence type="predicted"/>
<evidence type="ECO:0000256" key="3">
    <source>
        <dbReference type="ARBA" id="ARBA00022475"/>
    </source>
</evidence>
<evidence type="ECO:0000256" key="11">
    <source>
        <dbReference type="SAM" id="MobiDB-lite"/>
    </source>
</evidence>
<dbReference type="PANTHER" id="PTHR48056">
    <property type="entry name" value="LRR RECEPTOR-LIKE SERINE/THREONINE-PROTEIN KINASE-RELATED"/>
    <property type="match status" value="1"/>
</dbReference>
<dbReference type="InterPro" id="IPR000719">
    <property type="entry name" value="Prot_kinase_dom"/>
</dbReference>
<dbReference type="InterPro" id="IPR001611">
    <property type="entry name" value="Leu-rich_rpt"/>
</dbReference>
<dbReference type="SUPFAM" id="SSF56112">
    <property type="entry name" value="Protein kinase-like (PK-like)"/>
    <property type="match status" value="1"/>
</dbReference>
<dbReference type="Proteomes" id="UP000237105">
    <property type="component" value="Unassembled WGS sequence"/>
</dbReference>
<keyword evidence="4" id="KW-0433">Leucine-rich repeat</keyword>
<gene>
    <name evidence="13" type="ORF">PanWU01x14_058980</name>
</gene>
<evidence type="ECO:0000256" key="7">
    <source>
        <dbReference type="ARBA" id="ARBA00022737"/>
    </source>
</evidence>
<dbReference type="Pfam" id="PF07714">
    <property type="entry name" value="PK_Tyr_Ser-Thr"/>
    <property type="match status" value="1"/>
</dbReference>
<dbReference type="EMBL" id="JXTB01000034">
    <property type="protein sequence ID" value="PON73394.1"/>
    <property type="molecule type" value="Genomic_DNA"/>
</dbReference>
<dbReference type="InterPro" id="IPR032675">
    <property type="entry name" value="LRR_dom_sf"/>
</dbReference>